<organism evidence="1 2">
    <name type="scientific">Besnoitia besnoiti</name>
    <name type="common">Apicomplexan protozoan</name>
    <dbReference type="NCBI Taxonomy" id="94643"/>
    <lineage>
        <taxon>Eukaryota</taxon>
        <taxon>Sar</taxon>
        <taxon>Alveolata</taxon>
        <taxon>Apicomplexa</taxon>
        <taxon>Conoidasida</taxon>
        <taxon>Coccidia</taxon>
        <taxon>Eucoccidiorida</taxon>
        <taxon>Eimeriorina</taxon>
        <taxon>Sarcocystidae</taxon>
        <taxon>Besnoitia</taxon>
    </lineage>
</organism>
<protein>
    <submittedName>
        <fullName evidence="1">Putative ribosomal protein S14</fullName>
    </submittedName>
</protein>
<dbReference type="VEuPathDB" id="ToxoDB:BESB_028280"/>
<name>A0A2A9M6Y0_BESBE</name>
<dbReference type="GeneID" id="40307880"/>
<dbReference type="AlphaFoldDB" id="A0A2A9M6Y0"/>
<dbReference type="EMBL" id="NWUJ01000015">
    <property type="protein sequence ID" value="PFH31393.1"/>
    <property type="molecule type" value="Genomic_DNA"/>
</dbReference>
<evidence type="ECO:0000313" key="2">
    <source>
        <dbReference type="Proteomes" id="UP000224006"/>
    </source>
</evidence>
<keyword evidence="1" id="KW-0689">Ribosomal protein</keyword>
<evidence type="ECO:0000313" key="1">
    <source>
        <dbReference type="EMBL" id="PFH31393.1"/>
    </source>
</evidence>
<gene>
    <name evidence="1" type="ORF">BESB_028280</name>
</gene>
<dbReference type="OrthoDB" id="413436at2759"/>
<keyword evidence="2" id="KW-1185">Reference proteome</keyword>
<dbReference type="KEGG" id="bbes:BESB_028280"/>
<accession>A0A2A9M6Y0</accession>
<proteinExistence type="predicted"/>
<dbReference type="Proteomes" id="UP000224006">
    <property type="component" value="Unassembled WGS sequence"/>
</dbReference>
<dbReference type="RefSeq" id="XP_029215402.1">
    <property type="nucleotide sequence ID" value="XM_029361502.1"/>
</dbReference>
<dbReference type="GO" id="GO:0005840">
    <property type="term" value="C:ribosome"/>
    <property type="evidence" value="ECO:0007669"/>
    <property type="project" value="UniProtKB-KW"/>
</dbReference>
<sequence>MAARNPGPVLNPPPIGFPSFNRRCQRDWLARRAFAENEVNGRVYKNVYQNLGFKGPIPMLNKVGQYRIRMRCISGGYSRGIFRFTRMARMGMLQLVREGWLKKYGYRPALFR</sequence>
<comment type="caution">
    <text evidence="1">The sequence shown here is derived from an EMBL/GenBank/DDBJ whole genome shotgun (WGS) entry which is preliminary data.</text>
</comment>
<reference evidence="1 2" key="1">
    <citation type="submission" date="2017-09" db="EMBL/GenBank/DDBJ databases">
        <title>Genome sequencing of Besnoitia besnoiti strain Bb-Ger1.</title>
        <authorList>
            <person name="Schares G."/>
            <person name="Venepally P."/>
            <person name="Lorenzi H.A."/>
        </authorList>
    </citation>
    <scope>NUCLEOTIDE SEQUENCE [LARGE SCALE GENOMIC DNA]</scope>
    <source>
        <strain evidence="1 2">Bb-Ger1</strain>
    </source>
</reference>
<keyword evidence="1" id="KW-0687">Ribonucleoprotein</keyword>